<dbReference type="Pfam" id="PF10931">
    <property type="entry name" value="DUF2735"/>
    <property type="match status" value="1"/>
</dbReference>
<protein>
    <submittedName>
        <fullName evidence="1">DUF2735 domain-containing protein</fullName>
    </submittedName>
</protein>
<sequence length="65" mass="7084">MTANQKPETAKIYIFPVKNGATFGMPAKEAKWAAELAAVGAAHAAIGSSWYHEEAVKADDRPRRR</sequence>
<accession>A0A974PPV1</accession>
<evidence type="ECO:0000313" key="2">
    <source>
        <dbReference type="Proteomes" id="UP000596427"/>
    </source>
</evidence>
<name>A0A974PPV1_9HYPH</name>
<gene>
    <name evidence="1" type="ORF">EZH22_01380</name>
</gene>
<dbReference type="RefSeq" id="WP_203194041.1">
    <property type="nucleotide sequence ID" value="NZ_CP063362.1"/>
</dbReference>
<evidence type="ECO:0000313" key="1">
    <source>
        <dbReference type="EMBL" id="QRG07129.1"/>
    </source>
</evidence>
<keyword evidence="2" id="KW-1185">Reference proteome</keyword>
<dbReference type="AlphaFoldDB" id="A0A974PPV1"/>
<organism evidence="1 2">
    <name type="scientific">Xanthobacter dioxanivorans</name>
    <dbReference type="NCBI Taxonomy" id="2528964"/>
    <lineage>
        <taxon>Bacteria</taxon>
        <taxon>Pseudomonadati</taxon>
        <taxon>Pseudomonadota</taxon>
        <taxon>Alphaproteobacteria</taxon>
        <taxon>Hyphomicrobiales</taxon>
        <taxon>Xanthobacteraceae</taxon>
        <taxon>Xanthobacter</taxon>
    </lineage>
</organism>
<reference evidence="1 2" key="1">
    <citation type="submission" date="2020-10" db="EMBL/GenBank/DDBJ databases">
        <title>Degradation of 1,4-Dioxane by Xanthobacter sp. YN2, via a Novel Group-2 Soluble Di-Iron Monooxygenase.</title>
        <authorList>
            <person name="Ma F."/>
            <person name="Wang Y."/>
            <person name="Yang J."/>
            <person name="Guo H."/>
            <person name="Su D."/>
            <person name="Yu L."/>
        </authorList>
    </citation>
    <scope>NUCLEOTIDE SEQUENCE [LARGE SCALE GENOMIC DNA]</scope>
    <source>
        <strain evidence="1 2">YN2</strain>
    </source>
</reference>
<dbReference type="InterPro" id="IPR021232">
    <property type="entry name" value="DUF2735"/>
</dbReference>
<dbReference type="EMBL" id="CP063362">
    <property type="protein sequence ID" value="QRG07129.1"/>
    <property type="molecule type" value="Genomic_DNA"/>
</dbReference>
<dbReference type="KEGG" id="xdi:EZH22_01380"/>
<dbReference type="Proteomes" id="UP000596427">
    <property type="component" value="Chromosome"/>
</dbReference>
<proteinExistence type="predicted"/>